<protein>
    <recommendedName>
        <fullName evidence="7">Mechanosensitive ion channel MscS domain-containing protein</fullName>
    </recommendedName>
</protein>
<dbReference type="InterPro" id="IPR023408">
    <property type="entry name" value="MscS_beta-dom_sf"/>
</dbReference>
<name>A0A271J7C8_9BACT</name>
<dbReference type="SUPFAM" id="SSF50182">
    <property type="entry name" value="Sm-like ribonucleoproteins"/>
    <property type="match status" value="1"/>
</dbReference>
<dbReference type="Gene3D" id="2.30.30.60">
    <property type="match status" value="1"/>
</dbReference>
<dbReference type="PANTHER" id="PTHR30566:SF5">
    <property type="entry name" value="MECHANOSENSITIVE ION CHANNEL PROTEIN 1, MITOCHONDRIAL-RELATED"/>
    <property type="match status" value="1"/>
</dbReference>
<dbReference type="EMBL" id="MQWD01000001">
    <property type="protein sequence ID" value="PAP78845.1"/>
    <property type="molecule type" value="Genomic_DNA"/>
</dbReference>
<reference evidence="8 9" key="1">
    <citation type="submission" date="2016-11" db="EMBL/GenBank/DDBJ databases">
        <title>Study of marine rhodopsin-containing bacteria.</title>
        <authorList>
            <person name="Yoshizawa S."/>
            <person name="Kumagai Y."/>
            <person name="Kogure K."/>
        </authorList>
    </citation>
    <scope>NUCLEOTIDE SEQUENCE [LARGE SCALE GENOMIC DNA]</scope>
    <source>
        <strain evidence="8 9">SAORIC-28</strain>
    </source>
</reference>
<feature type="transmembrane region" description="Helical" evidence="6">
    <location>
        <begin position="12"/>
        <end position="29"/>
    </location>
</feature>
<keyword evidence="4 6" id="KW-0472">Membrane</keyword>
<dbReference type="AlphaFoldDB" id="A0A271J7C8"/>
<feature type="transmembrane region" description="Helical" evidence="6">
    <location>
        <begin position="50"/>
        <end position="68"/>
    </location>
</feature>
<organism evidence="8 9">
    <name type="scientific">Rubrivirga marina</name>
    <dbReference type="NCBI Taxonomy" id="1196024"/>
    <lineage>
        <taxon>Bacteria</taxon>
        <taxon>Pseudomonadati</taxon>
        <taxon>Rhodothermota</taxon>
        <taxon>Rhodothermia</taxon>
        <taxon>Rhodothermales</taxon>
        <taxon>Rubricoccaceae</taxon>
        <taxon>Rubrivirga</taxon>
    </lineage>
</organism>
<keyword evidence="2 6" id="KW-0812">Transmembrane</keyword>
<accession>A0A271J7C8</accession>
<dbReference type="Gene3D" id="3.30.70.100">
    <property type="match status" value="1"/>
</dbReference>
<dbReference type="GO" id="GO:0008381">
    <property type="term" value="F:mechanosensitive monoatomic ion channel activity"/>
    <property type="evidence" value="ECO:0007669"/>
    <property type="project" value="UniProtKB-ARBA"/>
</dbReference>
<keyword evidence="3 6" id="KW-1133">Transmembrane helix</keyword>
<evidence type="ECO:0000256" key="3">
    <source>
        <dbReference type="ARBA" id="ARBA00022989"/>
    </source>
</evidence>
<comment type="caution">
    <text evidence="8">The sequence shown here is derived from an EMBL/GenBank/DDBJ whole genome shotgun (WGS) entry which is preliminary data.</text>
</comment>
<proteinExistence type="predicted"/>
<evidence type="ECO:0000313" key="8">
    <source>
        <dbReference type="EMBL" id="PAP78845.1"/>
    </source>
</evidence>
<dbReference type="Proteomes" id="UP000216339">
    <property type="component" value="Unassembled WGS sequence"/>
</dbReference>
<dbReference type="Pfam" id="PF00924">
    <property type="entry name" value="MS_channel_2nd"/>
    <property type="match status" value="1"/>
</dbReference>
<evidence type="ECO:0000256" key="2">
    <source>
        <dbReference type="ARBA" id="ARBA00022692"/>
    </source>
</evidence>
<keyword evidence="9" id="KW-1185">Reference proteome</keyword>
<gene>
    <name evidence="8" type="ORF">BSZ37_17860</name>
</gene>
<feature type="region of interest" description="Disordered" evidence="5">
    <location>
        <begin position="287"/>
        <end position="306"/>
    </location>
</feature>
<sequence length="306" mass="34160">MVGLGETLTQDLVYTAILIVVLWAVRQIVLSVVRRRTADDARKLYQWRKGTTYAATVVGILALIWIWTDAIGSISTFLGLLTAGVAIALKDPLVDLAGWAFLIWRRPFATGDRITIHGHTGDVIDQRLFQFTLLEVGTVTGAGQSTGRIVHLPNGWVFSDSVTNHTGTFAYVWHEVPVVVTFESDWRAAKQILLDVAHECADHLSEDAERTLRRAAREYFIFYSKLTPTVYTSVVGEGVQLTMRYLVAPRRVRGSEQDVWEAVLDRFAARDDVDLAYPTSRVFHNYVEGKPEAGGPKREPESEEAG</sequence>
<evidence type="ECO:0000259" key="7">
    <source>
        <dbReference type="Pfam" id="PF00924"/>
    </source>
</evidence>
<evidence type="ECO:0000256" key="4">
    <source>
        <dbReference type="ARBA" id="ARBA00023136"/>
    </source>
</evidence>
<evidence type="ECO:0000313" key="9">
    <source>
        <dbReference type="Proteomes" id="UP000216339"/>
    </source>
</evidence>
<feature type="compositionally biased region" description="Basic and acidic residues" evidence="5">
    <location>
        <begin position="287"/>
        <end position="300"/>
    </location>
</feature>
<dbReference type="GO" id="GO:0016020">
    <property type="term" value="C:membrane"/>
    <property type="evidence" value="ECO:0007669"/>
    <property type="project" value="UniProtKB-SubCell"/>
</dbReference>
<evidence type="ECO:0000256" key="1">
    <source>
        <dbReference type="ARBA" id="ARBA00004370"/>
    </source>
</evidence>
<dbReference type="InterPro" id="IPR010920">
    <property type="entry name" value="LSM_dom_sf"/>
</dbReference>
<evidence type="ECO:0000256" key="5">
    <source>
        <dbReference type="SAM" id="MobiDB-lite"/>
    </source>
</evidence>
<dbReference type="PANTHER" id="PTHR30566">
    <property type="entry name" value="YNAI-RELATED MECHANOSENSITIVE ION CHANNEL"/>
    <property type="match status" value="1"/>
</dbReference>
<comment type="subcellular location">
    <subcellularLocation>
        <location evidence="1">Membrane</location>
    </subcellularLocation>
</comment>
<feature type="domain" description="Mechanosensitive ion channel MscS" evidence="7">
    <location>
        <begin position="93"/>
        <end position="166"/>
    </location>
</feature>
<evidence type="ECO:0000256" key="6">
    <source>
        <dbReference type="SAM" id="Phobius"/>
    </source>
</evidence>
<dbReference type="InterPro" id="IPR006685">
    <property type="entry name" value="MscS_channel_2nd"/>
</dbReference>